<organism evidence="3 4">
    <name type="scientific">Longispora fulva</name>
    <dbReference type="NCBI Taxonomy" id="619741"/>
    <lineage>
        <taxon>Bacteria</taxon>
        <taxon>Bacillati</taxon>
        <taxon>Actinomycetota</taxon>
        <taxon>Actinomycetes</taxon>
        <taxon>Micromonosporales</taxon>
        <taxon>Micromonosporaceae</taxon>
        <taxon>Longispora</taxon>
    </lineage>
</organism>
<protein>
    <submittedName>
        <fullName evidence="3">Uncharacterized protein</fullName>
    </submittedName>
</protein>
<dbReference type="Proteomes" id="UP000622552">
    <property type="component" value="Unassembled WGS sequence"/>
</dbReference>
<keyword evidence="4" id="KW-1185">Reference proteome</keyword>
<feature type="compositionally biased region" description="Low complexity" evidence="1">
    <location>
        <begin position="103"/>
        <end position="114"/>
    </location>
</feature>
<feature type="region of interest" description="Disordered" evidence="1">
    <location>
        <begin position="64"/>
        <end position="170"/>
    </location>
</feature>
<feature type="compositionally biased region" description="Low complexity" evidence="1">
    <location>
        <begin position="144"/>
        <end position="170"/>
    </location>
</feature>
<gene>
    <name evidence="3" type="ORF">IW245_004410</name>
</gene>
<sequence length="170" mass="17347">MNLRREIRGVLRSVRYDLFRRGAQPEHPTHRGIVLLGLSLLVLTVAAASYLTVLGVAHAVRDDSAGTSAAGRRDGAEIQTDSALGGPAGAAPRVTTSPRHLVTRTPAARATTVVRPEEPVPTPARTSAAPTPTPEGSPTPSPAHSPSASPSASPTPTATASPTPTGSAHP</sequence>
<evidence type="ECO:0000313" key="4">
    <source>
        <dbReference type="Proteomes" id="UP000622552"/>
    </source>
</evidence>
<evidence type="ECO:0000313" key="3">
    <source>
        <dbReference type="EMBL" id="MBG6138216.1"/>
    </source>
</evidence>
<evidence type="ECO:0000256" key="1">
    <source>
        <dbReference type="SAM" id="MobiDB-lite"/>
    </source>
</evidence>
<feature type="transmembrane region" description="Helical" evidence="2">
    <location>
        <begin position="33"/>
        <end position="57"/>
    </location>
</feature>
<comment type="caution">
    <text evidence="3">The sequence shown here is derived from an EMBL/GenBank/DDBJ whole genome shotgun (WGS) entry which is preliminary data.</text>
</comment>
<keyword evidence="2" id="KW-0472">Membrane</keyword>
<evidence type="ECO:0000256" key="2">
    <source>
        <dbReference type="SAM" id="Phobius"/>
    </source>
</evidence>
<name>A0A8J7KLP3_9ACTN</name>
<proteinExistence type="predicted"/>
<keyword evidence="2" id="KW-1133">Transmembrane helix</keyword>
<feature type="compositionally biased region" description="Pro residues" evidence="1">
    <location>
        <begin position="131"/>
        <end position="143"/>
    </location>
</feature>
<dbReference type="EMBL" id="JADOUF010000001">
    <property type="protein sequence ID" value="MBG6138216.1"/>
    <property type="molecule type" value="Genomic_DNA"/>
</dbReference>
<keyword evidence="2" id="KW-0812">Transmembrane</keyword>
<reference evidence="3" key="1">
    <citation type="submission" date="2020-11" db="EMBL/GenBank/DDBJ databases">
        <title>Sequencing the genomes of 1000 actinobacteria strains.</title>
        <authorList>
            <person name="Klenk H.-P."/>
        </authorList>
    </citation>
    <scope>NUCLEOTIDE SEQUENCE</scope>
    <source>
        <strain evidence="3">DSM 45356</strain>
    </source>
</reference>
<dbReference type="AlphaFoldDB" id="A0A8J7KLP3"/>
<accession>A0A8J7KLP3</accession>
<dbReference type="RefSeq" id="WP_197004997.1">
    <property type="nucleotide sequence ID" value="NZ_BONS01000017.1"/>
</dbReference>